<dbReference type="AlphaFoldDB" id="A0A382LYS7"/>
<name>A0A382LYS7_9ZZZZ</name>
<dbReference type="EMBL" id="UINC01089434">
    <property type="protein sequence ID" value="SVC40527.1"/>
    <property type="molecule type" value="Genomic_DNA"/>
</dbReference>
<protein>
    <submittedName>
        <fullName evidence="1">Uncharacterized protein</fullName>
    </submittedName>
</protein>
<accession>A0A382LYS7</accession>
<gene>
    <name evidence="1" type="ORF">METZ01_LOCUS293381</name>
</gene>
<reference evidence="1" key="1">
    <citation type="submission" date="2018-05" db="EMBL/GenBank/DDBJ databases">
        <authorList>
            <person name="Lanie J.A."/>
            <person name="Ng W.-L."/>
            <person name="Kazmierczak K.M."/>
            <person name="Andrzejewski T.M."/>
            <person name="Davidsen T.M."/>
            <person name="Wayne K.J."/>
            <person name="Tettelin H."/>
            <person name="Glass J.I."/>
            <person name="Rusch D."/>
            <person name="Podicherti R."/>
            <person name="Tsui H.-C.T."/>
            <person name="Winkler M.E."/>
        </authorList>
    </citation>
    <scope>NUCLEOTIDE SEQUENCE</scope>
</reference>
<organism evidence="1">
    <name type="scientific">marine metagenome</name>
    <dbReference type="NCBI Taxonomy" id="408172"/>
    <lineage>
        <taxon>unclassified sequences</taxon>
        <taxon>metagenomes</taxon>
        <taxon>ecological metagenomes</taxon>
    </lineage>
</organism>
<sequence>MIELRRKKLAMSFPEVHAKATLSVDFQRTLRIPDDGRDYPLPPGLGSFPIRHVDDHAARLPELWKKHGGIMLPMYQSEALWLNLNSDYPFAVKVATGKINAITGEAWSDGIHRDPQDYMVTPEQPWLDGYCVEKGTIRQFVAMPLGGGYTVEEQITGEAEHGGLQIVVYPMKAEAYRDLYPPVRPPSREVYNFPDAEMDM</sequence>
<proteinExistence type="predicted"/>
<feature type="non-terminal residue" evidence="1">
    <location>
        <position position="200"/>
    </location>
</feature>
<evidence type="ECO:0000313" key="1">
    <source>
        <dbReference type="EMBL" id="SVC40527.1"/>
    </source>
</evidence>